<dbReference type="Proteomes" id="UP000661696">
    <property type="component" value="Unassembled WGS sequence"/>
</dbReference>
<name>A0ABS1QAW5_9FLAO</name>
<comment type="caution">
    <text evidence="1">The sequence shown here is derived from an EMBL/GenBank/DDBJ whole genome shotgun (WGS) entry which is preliminary data.</text>
</comment>
<reference evidence="1 2" key="1">
    <citation type="submission" date="2020-12" db="EMBL/GenBank/DDBJ databases">
        <title>Chryseobacterium endoalhailicus sp. nov., isolated from seed of leguminous plant.</title>
        <authorList>
            <person name="Zhang X."/>
        </authorList>
    </citation>
    <scope>NUCLEOTIDE SEQUENCE [LARGE SCALE GENOMIC DNA]</scope>
    <source>
        <strain evidence="1 2">L7</strain>
    </source>
</reference>
<dbReference type="RefSeq" id="WP_202089086.1">
    <property type="nucleotide sequence ID" value="NZ_JAELVM010000001.1"/>
</dbReference>
<keyword evidence="2" id="KW-1185">Reference proteome</keyword>
<gene>
    <name evidence="1" type="ORF">JET18_02765</name>
</gene>
<dbReference type="EMBL" id="JAELVM010000001">
    <property type="protein sequence ID" value="MBL1219740.1"/>
    <property type="molecule type" value="Genomic_DNA"/>
</dbReference>
<evidence type="ECO:0000313" key="1">
    <source>
        <dbReference type="EMBL" id="MBL1219740.1"/>
    </source>
</evidence>
<evidence type="ECO:0008006" key="3">
    <source>
        <dbReference type="Google" id="ProtNLM"/>
    </source>
</evidence>
<sequence>MLLRKIRAVGILIFSTLVMLCCSKRYDPSFFKGEWLSDSLVTKENDHWREFLYFDNGRAVRTTAWGRQYLLNKNLSVKGLQLYDHDKALFRIKVVDSNKIIVEGKNYYGSFVRNDHPLDDMKTALAINEETEKQRKKLFGKWKAANFKIVSLHPEDTIIALLPDQRKMADVPTSEITALNFEYHEFSLHCGKRVIPFEYSAEPDKIKFISGDVLFSFKYYFRNEKLVLEYRAFRNVLNSITFEKVR</sequence>
<evidence type="ECO:0000313" key="2">
    <source>
        <dbReference type="Proteomes" id="UP000661696"/>
    </source>
</evidence>
<organism evidence="1 2">
    <name type="scientific">Chryseobacterium endalhagicum</name>
    <dbReference type="NCBI Taxonomy" id="2797638"/>
    <lineage>
        <taxon>Bacteria</taxon>
        <taxon>Pseudomonadati</taxon>
        <taxon>Bacteroidota</taxon>
        <taxon>Flavobacteriia</taxon>
        <taxon>Flavobacteriales</taxon>
        <taxon>Weeksellaceae</taxon>
        <taxon>Chryseobacterium group</taxon>
        <taxon>Chryseobacterium</taxon>
    </lineage>
</organism>
<protein>
    <recommendedName>
        <fullName evidence="3">Lipoprotein</fullName>
    </recommendedName>
</protein>
<accession>A0ABS1QAW5</accession>
<proteinExistence type="predicted"/>